<reference evidence="12" key="2">
    <citation type="submission" date="2025-09" db="UniProtKB">
        <authorList>
            <consortium name="Ensembl"/>
        </authorList>
    </citation>
    <scope>IDENTIFICATION</scope>
</reference>
<dbReference type="GO" id="GO:0003677">
    <property type="term" value="F:DNA binding"/>
    <property type="evidence" value="ECO:0007669"/>
    <property type="project" value="InterPro"/>
</dbReference>
<dbReference type="InterPro" id="IPR036812">
    <property type="entry name" value="NAD(P)_OxRdtase_dom_sf"/>
</dbReference>
<evidence type="ECO:0000256" key="10">
    <source>
        <dbReference type="SAM" id="MobiDB-lite"/>
    </source>
</evidence>
<keyword evidence="7" id="KW-0630">Potassium</keyword>
<evidence type="ECO:0000256" key="5">
    <source>
        <dbReference type="ARBA" id="ARBA00022538"/>
    </source>
</evidence>
<sequence length="399" mass="44024">MAMFGSRGAKGGKFSVEDLYGISKKPKASSGPSSSAGAKGPVQGRGKGQKGETDALASQILEAAHRLVERRRLELYLRECGLSINDCQSERQAMLYRNLGKSGLRVSCLGLGDLMTIAYENGVNLFDTAEVYASGRAEITLGNIIKKKGWRRSSYVVTTKIYWGGQAETERVLGSLSRLQLDYVDIVFANRNDVNSPMEEVVRAMTFVINQGMAMYWGTSRWSAMEIMEAYSVARQFNLIPPVCEQAEYHYFQRDKVEVQLPELYHKIGVGAMTWSPLACGLITGKYSDGVPDCSRAGIKGYQWLKERVYSEEGRRQLAKIKELHLVADRLGCTAAQLAIAWCLRSEGVSSVLLGVSNTDQLLENLGALRVLSQMTPQTVSEIDALLGNKPHSKKESRA</sequence>
<dbReference type="NCBIfam" id="TIGR01293">
    <property type="entry name" value="Kv_beta"/>
    <property type="match status" value="1"/>
</dbReference>
<proteinExistence type="inferred from homology"/>
<keyword evidence="6" id="KW-0521">NADP</keyword>
<keyword evidence="8" id="KW-0560">Oxidoreductase</keyword>
<dbReference type="SUPFAM" id="SSF51430">
    <property type="entry name" value="NAD(P)-linked oxidoreductase"/>
    <property type="match status" value="1"/>
</dbReference>
<dbReference type="GO" id="GO:0005737">
    <property type="term" value="C:cytoplasm"/>
    <property type="evidence" value="ECO:0007669"/>
    <property type="project" value="UniProtKB-SubCell"/>
</dbReference>
<dbReference type="Ensembl" id="ENSSANT00000088524.1">
    <property type="protein sequence ID" value="ENSSANP00000083296.1"/>
    <property type="gene ID" value="ENSSANG00000041348.1"/>
</dbReference>
<dbReference type="AlphaFoldDB" id="A0A671RIA5"/>
<dbReference type="GO" id="GO:0008076">
    <property type="term" value="C:voltage-gated potassium channel complex"/>
    <property type="evidence" value="ECO:0007669"/>
    <property type="project" value="TreeGrafter"/>
</dbReference>
<dbReference type="PANTHER" id="PTHR43150">
    <property type="entry name" value="HYPERKINETIC, ISOFORM M"/>
    <property type="match status" value="1"/>
</dbReference>
<dbReference type="GO" id="GO:0015459">
    <property type="term" value="F:potassium channel regulator activity"/>
    <property type="evidence" value="ECO:0007669"/>
    <property type="project" value="TreeGrafter"/>
</dbReference>
<evidence type="ECO:0000259" key="11">
    <source>
        <dbReference type="PROSITE" id="PS50864"/>
    </source>
</evidence>
<keyword evidence="5" id="KW-0633">Potassium transport</keyword>
<keyword evidence="13" id="KW-1185">Reference proteome</keyword>
<keyword evidence="3" id="KW-0813">Transport</keyword>
<evidence type="ECO:0000256" key="3">
    <source>
        <dbReference type="ARBA" id="ARBA00022448"/>
    </source>
</evidence>
<name>A0A671RIA5_9TELE</name>
<dbReference type="InterPro" id="IPR000770">
    <property type="entry name" value="SAND_dom"/>
</dbReference>
<dbReference type="InterPro" id="IPR005399">
    <property type="entry name" value="K_chnl_volt-dep_bsu_KCNAB-rel"/>
</dbReference>
<evidence type="ECO:0000256" key="6">
    <source>
        <dbReference type="ARBA" id="ARBA00022857"/>
    </source>
</evidence>
<dbReference type="GO" id="GO:0044325">
    <property type="term" value="F:transmembrane transporter binding"/>
    <property type="evidence" value="ECO:0007669"/>
    <property type="project" value="TreeGrafter"/>
</dbReference>
<dbReference type="PANTHER" id="PTHR43150:SF3">
    <property type="entry name" value="VOLTAGE-GATED POTASSIUM CHANNEL SUBUNIT BETA-3"/>
    <property type="match status" value="1"/>
</dbReference>
<evidence type="ECO:0000313" key="12">
    <source>
        <dbReference type="Ensembl" id="ENSSANP00000083296.1"/>
    </source>
</evidence>
<feature type="domain" description="SAND" evidence="11">
    <location>
        <begin position="80"/>
        <end position="180"/>
    </location>
</feature>
<evidence type="ECO:0000256" key="8">
    <source>
        <dbReference type="ARBA" id="ARBA00023002"/>
    </source>
</evidence>
<reference evidence="12" key="1">
    <citation type="submission" date="2025-08" db="UniProtKB">
        <authorList>
            <consortium name="Ensembl"/>
        </authorList>
    </citation>
    <scope>IDENTIFICATION</scope>
</reference>
<dbReference type="PRINTS" id="PR01577">
    <property type="entry name" value="KCNABCHANNEL"/>
</dbReference>
<dbReference type="Proteomes" id="UP000472260">
    <property type="component" value="Unassembled WGS sequence"/>
</dbReference>
<feature type="compositionally biased region" description="Low complexity" evidence="10">
    <location>
        <begin position="28"/>
        <end position="41"/>
    </location>
</feature>
<keyword evidence="9" id="KW-0406">Ion transport</keyword>
<accession>A0A671RIA5</accession>
<comment type="similarity">
    <text evidence="2">Belongs to the shaker potassium channel beta subunit family.</text>
</comment>
<dbReference type="Pfam" id="PF00248">
    <property type="entry name" value="Aldo_ket_red"/>
    <property type="match status" value="1"/>
</dbReference>
<dbReference type="Gene3D" id="3.20.20.100">
    <property type="entry name" value="NADP-dependent oxidoreductase domain"/>
    <property type="match status" value="1"/>
</dbReference>
<dbReference type="InterPro" id="IPR005402">
    <property type="entry name" value="K_chnl_volt-dep_bsu_KCNAB3"/>
</dbReference>
<evidence type="ECO:0000256" key="2">
    <source>
        <dbReference type="ARBA" id="ARBA00006515"/>
    </source>
</evidence>
<dbReference type="GO" id="GO:0005249">
    <property type="term" value="F:voltage-gated potassium channel activity"/>
    <property type="evidence" value="ECO:0007669"/>
    <property type="project" value="InterPro"/>
</dbReference>
<evidence type="ECO:0000256" key="4">
    <source>
        <dbReference type="ARBA" id="ARBA00022490"/>
    </source>
</evidence>
<dbReference type="InterPro" id="IPR005983">
    <property type="entry name" value="K_chnl_volt-dep_bsu_KCNAB"/>
</dbReference>
<gene>
    <name evidence="12" type="primary">LOC107662067</name>
</gene>
<evidence type="ECO:0000256" key="9">
    <source>
        <dbReference type="ARBA" id="ARBA00023065"/>
    </source>
</evidence>
<feature type="region of interest" description="Disordered" evidence="10">
    <location>
        <begin position="24"/>
        <end position="51"/>
    </location>
</feature>
<evidence type="ECO:0000313" key="13">
    <source>
        <dbReference type="Proteomes" id="UP000472260"/>
    </source>
</evidence>
<organism evidence="12 13">
    <name type="scientific">Sinocyclocheilus anshuiensis</name>
    <dbReference type="NCBI Taxonomy" id="1608454"/>
    <lineage>
        <taxon>Eukaryota</taxon>
        <taxon>Metazoa</taxon>
        <taxon>Chordata</taxon>
        <taxon>Craniata</taxon>
        <taxon>Vertebrata</taxon>
        <taxon>Euteleostomi</taxon>
        <taxon>Actinopterygii</taxon>
        <taxon>Neopterygii</taxon>
        <taxon>Teleostei</taxon>
        <taxon>Ostariophysi</taxon>
        <taxon>Cypriniformes</taxon>
        <taxon>Cyprinidae</taxon>
        <taxon>Cyprininae</taxon>
        <taxon>Sinocyclocheilus</taxon>
    </lineage>
</organism>
<keyword evidence="4" id="KW-0963">Cytoplasm</keyword>
<evidence type="ECO:0000256" key="1">
    <source>
        <dbReference type="ARBA" id="ARBA00004496"/>
    </source>
</evidence>
<dbReference type="GO" id="GO:0016491">
    <property type="term" value="F:oxidoreductase activity"/>
    <property type="evidence" value="ECO:0007669"/>
    <property type="project" value="UniProtKB-KW"/>
</dbReference>
<dbReference type="GO" id="GO:1901379">
    <property type="term" value="P:regulation of potassium ion transmembrane transport"/>
    <property type="evidence" value="ECO:0007669"/>
    <property type="project" value="TreeGrafter"/>
</dbReference>
<comment type="subcellular location">
    <subcellularLocation>
        <location evidence="1">Cytoplasm</location>
    </subcellularLocation>
</comment>
<evidence type="ECO:0000256" key="7">
    <source>
        <dbReference type="ARBA" id="ARBA00022958"/>
    </source>
</evidence>
<protein>
    <submittedName>
        <fullName evidence="12">Voltage-gated potassium channel subunit beta-3-like</fullName>
    </submittedName>
</protein>
<dbReference type="PRINTS" id="PR01580">
    <property type="entry name" value="KCNAB3CHANEL"/>
</dbReference>
<dbReference type="PROSITE" id="PS50864">
    <property type="entry name" value="SAND"/>
    <property type="match status" value="1"/>
</dbReference>
<dbReference type="InterPro" id="IPR023210">
    <property type="entry name" value="NADP_OxRdtase_dom"/>
</dbReference>